<dbReference type="InterPro" id="IPR032693">
    <property type="entry name" value="YtkA-like_dom"/>
</dbReference>
<dbReference type="Pfam" id="PF13115">
    <property type="entry name" value="YtkA"/>
    <property type="match status" value="1"/>
</dbReference>
<feature type="domain" description="YtkA-like" evidence="2">
    <location>
        <begin position="59"/>
        <end position="123"/>
    </location>
</feature>
<keyword evidence="4" id="KW-1185">Reference proteome</keyword>
<accession>A0ABU1YID0</accession>
<sequence length="147" mass="15732">MRRSTLIATLAAVASAAYLSACGSPPKDLDLSLQHASTQGLFVVGMTPPAEGPVIDRIQTWQLRLTAADGTPVSQARILFSGGMPQHGHGFPTQPRVTRELSPGVYALEGVKFSMSGWWDMRLGIQAGGRADTAVFNVVLDDGRNRR</sequence>
<feature type="chain" id="PRO_5046274294" description="YtkA-like domain-containing protein" evidence="1">
    <location>
        <begin position="22"/>
        <end position="147"/>
    </location>
</feature>
<protein>
    <recommendedName>
        <fullName evidence="2">YtkA-like domain-containing protein</fullName>
    </recommendedName>
</protein>
<reference evidence="3 4" key="1">
    <citation type="submission" date="2023-07" db="EMBL/GenBank/DDBJ databases">
        <title>Sorghum-associated microbial communities from plants grown in Nebraska, USA.</title>
        <authorList>
            <person name="Schachtman D."/>
        </authorList>
    </citation>
    <scope>NUCLEOTIDE SEQUENCE [LARGE SCALE GENOMIC DNA]</scope>
    <source>
        <strain evidence="3 4">BE314</strain>
    </source>
</reference>
<proteinExistence type="predicted"/>
<organism evidence="3 4">
    <name type="scientific">Roseateles saccharophilus</name>
    <name type="common">Pseudomonas saccharophila</name>
    <dbReference type="NCBI Taxonomy" id="304"/>
    <lineage>
        <taxon>Bacteria</taxon>
        <taxon>Pseudomonadati</taxon>
        <taxon>Pseudomonadota</taxon>
        <taxon>Betaproteobacteria</taxon>
        <taxon>Burkholderiales</taxon>
        <taxon>Sphaerotilaceae</taxon>
        <taxon>Roseateles</taxon>
    </lineage>
</organism>
<dbReference type="Proteomes" id="UP001180453">
    <property type="component" value="Unassembled WGS sequence"/>
</dbReference>
<gene>
    <name evidence="3" type="ORF">J2X20_001237</name>
</gene>
<evidence type="ECO:0000259" key="2">
    <source>
        <dbReference type="Pfam" id="PF13115"/>
    </source>
</evidence>
<name>A0ABU1YID0_ROSSA</name>
<evidence type="ECO:0000256" key="1">
    <source>
        <dbReference type="SAM" id="SignalP"/>
    </source>
</evidence>
<feature type="signal peptide" evidence="1">
    <location>
        <begin position="1"/>
        <end position="21"/>
    </location>
</feature>
<dbReference type="RefSeq" id="WP_310262369.1">
    <property type="nucleotide sequence ID" value="NZ_JAVDXU010000001.1"/>
</dbReference>
<evidence type="ECO:0000313" key="3">
    <source>
        <dbReference type="EMBL" id="MDR7268608.1"/>
    </source>
</evidence>
<evidence type="ECO:0000313" key="4">
    <source>
        <dbReference type="Proteomes" id="UP001180453"/>
    </source>
</evidence>
<keyword evidence="1" id="KW-0732">Signal</keyword>
<dbReference type="EMBL" id="JAVDXU010000001">
    <property type="protein sequence ID" value="MDR7268608.1"/>
    <property type="molecule type" value="Genomic_DNA"/>
</dbReference>
<comment type="caution">
    <text evidence="3">The sequence shown here is derived from an EMBL/GenBank/DDBJ whole genome shotgun (WGS) entry which is preliminary data.</text>
</comment>